<comment type="caution">
    <text evidence="1">The sequence shown here is derived from an EMBL/GenBank/DDBJ whole genome shotgun (WGS) entry which is preliminary data.</text>
</comment>
<sequence>MTKNNEKTRKNILVRLRRIEGQVRGIQRMMEEEADCMDILTQISAVKSAINQVGIIVFEKHAQECIVKAMDEEKQEENLKEIVNMMGRLIK</sequence>
<evidence type="ECO:0000313" key="2">
    <source>
        <dbReference type="Proteomes" id="UP000263273"/>
    </source>
</evidence>
<dbReference type="GO" id="GO:0046872">
    <property type="term" value="F:metal ion binding"/>
    <property type="evidence" value="ECO:0007669"/>
    <property type="project" value="InterPro"/>
</dbReference>
<organism evidence="1 2">
    <name type="scientific">Syntrophomonas wolfei</name>
    <dbReference type="NCBI Taxonomy" id="863"/>
    <lineage>
        <taxon>Bacteria</taxon>
        <taxon>Bacillati</taxon>
        <taxon>Bacillota</taxon>
        <taxon>Clostridia</taxon>
        <taxon>Eubacteriales</taxon>
        <taxon>Syntrophomonadaceae</taxon>
        <taxon>Syntrophomonas</taxon>
    </lineage>
</organism>
<name>A0A354YUL2_9FIRM</name>
<dbReference type="PANTHER" id="PTHR33677:SF5">
    <property type="entry name" value="TRANSCRIPTIONAL REPRESSOR FRMR"/>
    <property type="match status" value="1"/>
</dbReference>
<dbReference type="AlphaFoldDB" id="A0A354YUL2"/>
<dbReference type="RefSeq" id="WP_061214132.1">
    <property type="nucleotide sequence ID" value="NZ_DCDX01000090.1"/>
</dbReference>
<dbReference type="EMBL" id="DNZF01000060">
    <property type="protein sequence ID" value="HBK52869.1"/>
    <property type="molecule type" value="Genomic_DNA"/>
</dbReference>
<dbReference type="Pfam" id="PF02583">
    <property type="entry name" value="Trns_repr_metal"/>
    <property type="match status" value="1"/>
</dbReference>
<evidence type="ECO:0000313" key="1">
    <source>
        <dbReference type="EMBL" id="HBK52869.1"/>
    </source>
</evidence>
<dbReference type="InterPro" id="IPR003735">
    <property type="entry name" value="Metal_Tscrpt_repr"/>
</dbReference>
<dbReference type="GO" id="GO:0045892">
    <property type="term" value="P:negative regulation of DNA-templated transcription"/>
    <property type="evidence" value="ECO:0007669"/>
    <property type="project" value="UniProtKB-ARBA"/>
</dbReference>
<protein>
    <submittedName>
        <fullName evidence="1">Transcriptional regulator</fullName>
    </submittedName>
</protein>
<reference evidence="1 2" key="1">
    <citation type="journal article" date="2018" name="Nat. Biotechnol.">
        <title>A standardized bacterial taxonomy based on genome phylogeny substantially revises the tree of life.</title>
        <authorList>
            <person name="Parks D.H."/>
            <person name="Chuvochina M."/>
            <person name="Waite D.W."/>
            <person name="Rinke C."/>
            <person name="Skarshewski A."/>
            <person name="Chaumeil P.A."/>
            <person name="Hugenholtz P."/>
        </authorList>
    </citation>
    <scope>NUCLEOTIDE SEQUENCE [LARGE SCALE GENOMIC DNA]</scope>
    <source>
        <strain evidence="1">UBA10948</strain>
    </source>
</reference>
<dbReference type="Gene3D" id="1.20.58.1000">
    <property type="entry name" value="Metal-sensitive repressor, helix protomer"/>
    <property type="match status" value="1"/>
</dbReference>
<dbReference type="GO" id="GO:0003677">
    <property type="term" value="F:DNA binding"/>
    <property type="evidence" value="ECO:0007669"/>
    <property type="project" value="InterPro"/>
</dbReference>
<dbReference type="STRING" id="378794.GCA_001570625_01655"/>
<dbReference type="Proteomes" id="UP000263273">
    <property type="component" value="Unassembled WGS sequence"/>
</dbReference>
<dbReference type="CDD" id="cd10148">
    <property type="entry name" value="CsoR-like_DUF156"/>
    <property type="match status" value="1"/>
</dbReference>
<dbReference type="PANTHER" id="PTHR33677">
    <property type="entry name" value="TRANSCRIPTIONAL REPRESSOR FRMR-RELATED"/>
    <property type="match status" value="1"/>
</dbReference>
<dbReference type="InterPro" id="IPR038390">
    <property type="entry name" value="Metal_Tscrpt_repr_sf"/>
</dbReference>
<gene>
    <name evidence="1" type="ORF">DDZ44_02880</name>
</gene>
<accession>A0A354YUL2</accession>
<proteinExistence type="predicted"/>